<evidence type="ECO:0000313" key="4">
    <source>
        <dbReference type="Proteomes" id="UP000007635"/>
    </source>
</evidence>
<name>G3PT16_GASAC</name>
<feature type="region of interest" description="Disordered" evidence="2">
    <location>
        <begin position="524"/>
        <end position="598"/>
    </location>
</feature>
<reference evidence="3" key="3">
    <citation type="submission" date="2025-09" db="UniProtKB">
        <authorList>
            <consortium name="Ensembl"/>
        </authorList>
    </citation>
    <scope>IDENTIFICATION</scope>
</reference>
<dbReference type="PANTHER" id="PTHR19879:SF9">
    <property type="entry name" value="TRANSCRIPTION INITIATION FACTOR TFIID SUBUNIT 5"/>
    <property type="match status" value="1"/>
</dbReference>
<dbReference type="FunFam" id="2.130.10.10:FF:000119">
    <property type="entry name" value="peptidylprolyl isomerase domain and WD repeat-containing protein 1 isoform X2"/>
    <property type="match status" value="1"/>
</dbReference>
<evidence type="ECO:0008006" key="5">
    <source>
        <dbReference type="Google" id="ProtNLM"/>
    </source>
</evidence>
<dbReference type="STRING" id="69293.ENSGACP00000020752"/>
<dbReference type="OMA" id="GMVEYWR"/>
<keyword evidence="1" id="KW-0853">WD repeat</keyword>
<keyword evidence="4" id="KW-1185">Reference proteome</keyword>
<feature type="compositionally biased region" description="Acidic residues" evidence="2">
    <location>
        <begin position="16"/>
        <end position="29"/>
    </location>
</feature>
<dbReference type="InParanoid" id="G3PT16"/>
<dbReference type="Gene3D" id="2.130.10.10">
    <property type="entry name" value="YVTN repeat-like/Quinoprotein amine dehydrogenase"/>
    <property type="match status" value="2"/>
</dbReference>
<reference evidence="3 4" key="1">
    <citation type="journal article" date="2021" name="G3 (Bethesda)">
        <title>Improved contiguity of the threespine stickleback genome using long-read sequencing.</title>
        <authorList>
            <person name="Nath S."/>
            <person name="Shaw D.E."/>
            <person name="White M.A."/>
        </authorList>
    </citation>
    <scope>NUCLEOTIDE SEQUENCE [LARGE SCALE GENOMIC DNA]</scope>
    <source>
        <strain evidence="3 4">Lake Benthic</strain>
    </source>
</reference>
<evidence type="ECO:0000256" key="1">
    <source>
        <dbReference type="PROSITE-ProRule" id="PRU00221"/>
    </source>
</evidence>
<dbReference type="SMART" id="SM00320">
    <property type="entry name" value="WD40"/>
    <property type="match status" value="4"/>
</dbReference>
<dbReference type="eggNOG" id="KOG0882">
    <property type="taxonomic scope" value="Eukaryota"/>
</dbReference>
<feature type="region of interest" description="Disordered" evidence="2">
    <location>
        <begin position="653"/>
        <end position="685"/>
    </location>
</feature>
<reference evidence="3" key="2">
    <citation type="submission" date="2025-08" db="UniProtKB">
        <authorList>
            <consortium name="Ensembl"/>
        </authorList>
    </citation>
    <scope>IDENTIFICATION</scope>
</reference>
<feature type="region of interest" description="Disordered" evidence="2">
    <location>
        <begin position="1"/>
        <end position="34"/>
    </location>
</feature>
<accession>G3PT16</accession>
<dbReference type="PROSITE" id="PS50082">
    <property type="entry name" value="WD_REPEATS_2"/>
    <property type="match status" value="1"/>
</dbReference>
<dbReference type="Bgee" id="ENSGACG00000015717">
    <property type="expression patterns" value="Expressed in embryo and 12 other cell types or tissues"/>
</dbReference>
<protein>
    <recommendedName>
        <fullName evidence="5">Peptidylprolyl isomerase domain and WD repeat containing 1</fullName>
    </recommendedName>
</protein>
<sequence length="812" mass="92004">MAEAEKNVELKRKAEDEPDEEGDAEEDEWVGPLPNEASTAKKRKVLEYERVYLENLPSAAMYERSYMHRDVITQIVCSKTDFIITSSQDGHIKFWKKKEDHGIEFVKHFRSHLGVIESIAVSAEGALLCSVGDDQAMKVFDVVNFDMINMLKLGFHPGQSEWIYNPGDPISTVACSEKSTGKIFVYDGRGSNQPLHVFDKMHSSPLAQIRLNPKFRVIVSADKAGMLEYWTGLRNDFRFPKYVQWEYKTGTDLYEFVKHKTYPTSLTFSSDGKKMATIASDRKVRIFRFLTGKLMRVFDESLTMFTELQQMRQQLPDMEFGRRMAVERELEKVDGIRLTNIIFDETGHFVLYGTMLGIKVINVETNRCVRILGKLENIRVVQLGLFQGVAKASQVAPTVEMKASDNPALDNMEQDPTIFCTAFKKNRFYMFSKREPEDTKSADSDRDIFNEKPSKEEVMAATQAEGPKRVSDSAIIHTTMGDIHIKLFPVEYVPRSVPPPAGGVTRHQRACALWFLSGAPKRWRTSASTAGTATSTATYSTGSSRCDPSTSSTNPPPPRPALPAASEPFLLSPHRAGLHEPYGRSHGDGHGGREHLGGRVRGRIPRHAEARPPVHAQHGQRGPRHQRLPVLCHRGADAVAGQQAHGVWAVHQGHGGGAEDLQPQSQPQDGQTVRGHQHHQHHRQVIARPPRVLYSDSFLFFYQIELLKNVWSETFLLRFISRFRFDNLKKKKTTKQPEECGQLVYFTATTLRINYKKLRVTKVSMRVCASTLKNQKLHQLCGNAFYMCIIFISIFKHSKHYTAMQIEELNVK</sequence>
<proteinExistence type="predicted"/>
<dbReference type="SUPFAM" id="SSF50978">
    <property type="entry name" value="WD40 repeat-like"/>
    <property type="match status" value="1"/>
</dbReference>
<feature type="compositionally biased region" description="Basic and acidic residues" evidence="2">
    <location>
        <begin position="1"/>
        <end position="15"/>
    </location>
</feature>
<dbReference type="InterPro" id="IPR001680">
    <property type="entry name" value="WD40_rpt"/>
</dbReference>
<dbReference type="Ensembl" id="ENSGACT00000020792.2">
    <property type="protein sequence ID" value="ENSGACP00000020752.2"/>
    <property type="gene ID" value="ENSGACG00000015717.2"/>
</dbReference>
<feature type="compositionally biased region" description="Basic and acidic residues" evidence="2">
    <location>
        <begin position="577"/>
        <end position="597"/>
    </location>
</feature>
<organism evidence="3 4">
    <name type="scientific">Gasterosteus aculeatus aculeatus</name>
    <name type="common">three-spined stickleback</name>
    <dbReference type="NCBI Taxonomy" id="481459"/>
    <lineage>
        <taxon>Eukaryota</taxon>
        <taxon>Metazoa</taxon>
        <taxon>Chordata</taxon>
        <taxon>Craniata</taxon>
        <taxon>Vertebrata</taxon>
        <taxon>Euteleostomi</taxon>
        <taxon>Actinopterygii</taxon>
        <taxon>Neopterygii</taxon>
        <taxon>Teleostei</taxon>
        <taxon>Neoteleostei</taxon>
        <taxon>Acanthomorphata</taxon>
        <taxon>Eupercaria</taxon>
        <taxon>Perciformes</taxon>
        <taxon>Cottioidei</taxon>
        <taxon>Gasterosteales</taxon>
        <taxon>Gasterosteidae</taxon>
        <taxon>Gasterosteus</taxon>
    </lineage>
</organism>
<dbReference type="InterPro" id="IPR015943">
    <property type="entry name" value="WD40/YVTN_repeat-like_dom_sf"/>
</dbReference>
<evidence type="ECO:0000256" key="2">
    <source>
        <dbReference type="SAM" id="MobiDB-lite"/>
    </source>
</evidence>
<dbReference type="AlphaFoldDB" id="G3PT16"/>
<dbReference type="PANTHER" id="PTHR19879">
    <property type="entry name" value="TRANSCRIPTION INITIATION FACTOR TFIID"/>
    <property type="match status" value="1"/>
</dbReference>
<dbReference type="GeneTree" id="ENSGT01120000277168"/>
<evidence type="ECO:0000313" key="3">
    <source>
        <dbReference type="Ensembl" id="ENSGACP00000020752.2"/>
    </source>
</evidence>
<dbReference type="Proteomes" id="UP000007635">
    <property type="component" value="Chromosome XIV"/>
</dbReference>
<dbReference type="FunFam" id="2.130.10.10:FF:000368">
    <property type="entry name" value="Peptidylprolyl isomerase domain and WD repeat-containing protein 1"/>
    <property type="match status" value="1"/>
</dbReference>
<feature type="compositionally biased region" description="Polar residues" evidence="2">
    <location>
        <begin position="662"/>
        <end position="671"/>
    </location>
</feature>
<feature type="compositionally biased region" description="Low complexity" evidence="2">
    <location>
        <begin position="525"/>
        <end position="553"/>
    </location>
</feature>
<dbReference type="InterPro" id="IPR036322">
    <property type="entry name" value="WD40_repeat_dom_sf"/>
</dbReference>
<feature type="repeat" description="WD" evidence="1">
    <location>
        <begin position="109"/>
        <end position="150"/>
    </location>
</feature>
<dbReference type="Pfam" id="PF00400">
    <property type="entry name" value="WD40"/>
    <property type="match status" value="2"/>
</dbReference>
<feature type="compositionally biased region" description="Basic residues" evidence="2">
    <location>
        <begin position="675"/>
        <end position="685"/>
    </location>
</feature>